<dbReference type="AlphaFoldDB" id="A0A831RZX0"/>
<gene>
    <name evidence="7" type="ORF">ENJ12_10720</name>
</gene>
<comment type="caution">
    <text evidence="7">The sequence shown here is derived from an EMBL/GenBank/DDBJ whole genome shotgun (WGS) entry which is preliminary data.</text>
</comment>
<organism evidence="7">
    <name type="scientific">Thiolapillus brandeum</name>
    <dbReference type="NCBI Taxonomy" id="1076588"/>
    <lineage>
        <taxon>Bacteria</taxon>
        <taxon>Pseudomonadati</taxon>
        <taxon>Pseudomonadota</taxon>
        <taxon>Gammaproteobacteria</taxon>
        <taxon>Chromatiales</taxon>
        <taxon>Sedimenticolaceae</taxon>
        <taxon>Thiolapillus</taxon>
    </lineage>
</organism>
<evidence type="ECO:0000256" key="4">
    <source>
        <dbReference type="PROSITE-ProRule" id="PRU00433"/>
    </source>
</evidence>
<reference evidence="7" key="1">
    <citation type="journal article" date="2020" name="mSystems">
        <title>Genome- and Community-Level Interaction Insights into Carbon Utilization and Element Cycling Functions of Hydrothermarchaeota in Hydrothermal Sediment.</title>
        <authorList>
            <person name="Zhou Z."/>
            <person name="Liu Y."/>
            <person name="Xu W."/>
            <person name="Pan J."/>
            <person name="Luo Z.H."/>
            <person name="Li M."/>
        </authorList>
    </citation>
    <scope>NUCLEOTIDE SEQUENCE [LARGE SCALE GENOMIC DNA]</scope>
    <source>
        <strain evidence="7">HyVt-458</strain>
    </source>
</reference>
<protein>
    <submittedName>
        <fullName evidence="7">Cytochrome c</fullName>
    </submittedName>
</protein>
<dbReference type="PROSITE" id="PS51007">
    <property type="entry name" value="CYTC"/>
    <property type="match status" value="1"/>
</dbReference>
<dbReference type="Proteomes" id="UP000886339">
    <property type="component" value="Unassembled WGS sequence"/>
</dbReference>
<dbReference type="GO" id="GO:0009055">
    <property type="term" value="F:electron transfer activity"/>
    <property type="evidence" value="ECO:0007669"/>
    <property type="project" value="InterPro"/>
</dbReference>
<dbReference type="GO" id="GO:0046872">
    <property type="term" value="F:metal ion binding"/>
    <property type="evidence" value="ECO:0007669"/>
    <property type="project" value="UniProtKB-KW"/>
</dbReference>
<dbReference type="Pfam" id="PF13442">
    <property type="entry name" value="Cytochrome_CBB3"/>
    <property type="match status" value="1"/>
</dbReference>
<dbReference type="EMBL" id="DRLF01000370">
    <property type="protein sequence ID" value="HEC07318.1"/>
    <property type="molecule type" value="Genomic_DNA"/>
</dbReference>
<feature type="domain" description="Cytochrome c" evidence="6">
    <location>
        <begin position="61"/>
        <end position="148"/>
    </location>
</feature>
<sequence length="182" mass="20016">MTGLLIVLLAAAGIFVWSGIFNVSANEKHWDITTRLLETVRERSIHARSGDIEVPPLDGQDMLSRGAKNFSAMCAQCHLAPGMEETELSLGLYPAPPVFYRSEHGIHDPAATFWTIKNGLKLTGMPAWGAFHSDQQIWELVAFLSKLKGMGEDEYSILVGEGGHSHNSADHSDDHEASHEQH</sequence>
<keyword evidence="3 4" id="KW-0408">Iron</keyword>
<name>A0A831RZX0_9GAMM</name>
<evidence type="ECO:0000259" key="6">
    <source>
        <dbReference type="PROSITE" id="PS51007"/>
    </source>
</evidence>
<dbReference type="InterPro" id="IPR036909">
    <property type="entry name" value="Cyt_c-like_dom_sf"/>
</dbReference>
<feature type="region of interest" description="Disordered" evidence="5">
    <location>
        <begin position="158"/>
        <end position="182"/>
    </location>
</feature>
<keyword evidence="2 4" id="KW-0479">Metal-binding</keyword>
<evidence type="ECO:0000313" key="7">
    <source>
        <dbReference type="EMBL" id="HEC07318.1"/>
    </source>
</evidence>
<dbReference type="GO" id="GO:0020037">
    <property type="term" value="F:heme binding"/>
    <property type="evidence" value="ECO:0007669"/>
    <property type="project" value="InterPro"/>
</dbReference>
<evidence type="ECO:0000256" key="2">
    <source>
        <dbReference type="ARBA" id="ARBA00022723"/>
    </source>
</evidence>
<proteinExistence type="predicted"/>
<dbReference type="SUPFAM" id="SSF46626">
    <property type="entry name" value="Cytochrome c"/>
    <property type="match status" value="1"/>
</dbReference>
<dbReference type="Gene3D" id="1.10.760.10">
    <property type="entry name" value="Cytochrome c-like domain"/>
    <property type="match status" value="1"/>
</dbReference>
<dbReference type="InterPro" id="IPR009056">
    <property type="entry name" value="Cyt_c-like_dom"/>
</dbReference>
<evidence type="ECO:0000256" key="5">
    <source>
        <dbReference type="SAM" id="MobiDB-lite"/>
    </source>
</evidence>
<feature type="compositionally biased region" description="Basic and acidic residues" evidence="5">
    <location>
        <begin position="163"/>
        <end position="182"/>
    </location>
</feature>
<accession>A0A831RZX0</accession>
<evidence type="ECO:0000256" key="3">
    <source>
        <dbReference type="ARBA" id="ARBA00023004"/>
    </source>
</evidence>
<keyword evidence="1 4" id="KW-0349">Heme</keyword>
<evidence type="ECO:0000256" key="1">
    <source>
        <dbReference type="ARBA" id="ARBA00022617"/>
    </source>
</evidence>